<feature type="compositionally biased region" description="Low complexity" evidence="1">
    <location>
        <begin position="46"/>
        <end position="65"/>
    </location>
</feature>
<sequence>MKELTSTVKQNADNARQANQLAASASEVAVRGGAVFSQVIDTMTSINASRGRSSTSSESSTALHSRPIFWR</sequence>
<evidence type="ECO:0000313" key="2">
    <source>
        <dbReference type="EMBL" id="CAL61877.1"/>
    </source>
</evidence>
<dbReference type="AlphaFoldDB" id="A4G5U0"/>
<dbReference type="Proteomes" id="UP000006697">
    <property type="component" value="Chromosome"/>
</dbReference>
<feature type="region of interest" description="Disordered" evidence="1">
    <location>
        <begin position="1"/>
        <end position="21"/>
    </location>
</feature>
<dbReference type="KEGG" id="har:HEAR1720"/>
<proteinExistence type="predicted"/>
<gene>
    <name evidence="2" type="ordered locus">HEAR1720</name>
</gene>
<evidence type="ECO:0000256" key="1">
    <source>
        <dbReference type="SAM" id="MobiDB-lite"/>
    </source>
</evidence>
<feature type="region of interest" description="Disordered" evidence="1">
    <location>
        <begin position="46"/>
        <end position="71"/>
    </location>
</feature>
<keyword evidence="3" id="KW-1185">Reference proteome</keyword>
<dbReference type="SUPFAM" id="SSF58104">
    <property type="entry name" value="Methyl-accepting chemotaxis protein (MCP) signaling domain"/>
    <property type="match status" value="1"/>
</dbReference>
<dbReference type="eggNOG" id="COG0840">
    <property type="taxonomic scope" value="Bacteria"/>
</dbReference>
<organism evidence="2 3">
    <name type="scientific">Herminiimonas arsenicoxydans</name>
    <dbReference type="NCBI Taxonomy" id="204773"/>
    <lineage>
        <taxon>Bacteria</taxon>
        <taxon>Pseudomonadati</taxon>
        <taxon>Pseudomonadota</taxon>
        <taxon>Betaproteobacteria</taxon>
        <taxon>Burkholderiales</taxon>
        <taxon>Oxalobacteraceae</taxon>
        <taxon>Herminiimonas</taxon>
    </lineage>
</organism>
<protein>
    <submittedName>
        <fullName evidence="2">Methyl-accepting chemotaxis protein (Part 2)</fullName>
    </submittedName>
</protein>
<name>A4G5U0_HERAR</name>
<dbReference type="HOGENOM" id="CLU_2734523_0_0_4"/>
<dbReference type="EMBL" id="CU207211">
    <property type="protein sequence ID" value="CAL61877.1"/>
    <property type="molecule type" value="Genomic_DNA"/>
</dbReference>
<evidence type="ECO:0000313" key="3">
    <source>
        <dbReference type="Proteomes" id="UP000006697"/>
    </source>
</evidence>
<accession>A4G5U0</accession>
<reference evidence="2 3" key="1">
    <citation type="journal article" date="2007" name="PLoS Genet.">
        <title>A tale of two oxidation states: bacterial colonization of arsenic-rich environments.</title>
        <authorList>
            <person name="Muller D."/>
            <person name="Medigue C."/>
            <person name="Koechler S."/>
            <person name="Barbe V."/>
            <person name="Barakat M."/>
            <person name="Talla E."/>
            <person name="Bonnefoy V."/>
            <person name="Krin E."/>
            <person name="Arsene-Ploetze F."/>
            <person name="Carapito C."/>
            <person name="Chandler M."/>
            <person name="Cournoyer B."/>
            <person name="Cruveiller S."/>
            <person name="Dossat C."/>
            <person name="Duval S."/>
            <person name="Heymann M."/>
            <person name="Leize E."/>
            <person name="Lieutaud A."/>
            <person name="Lievremont D."/>
            <person name="Makita Y."/>
            <person name="Mangenot S."/>
            <person name="Nitschke W."/>
            <person name="Ortet P."/>
            <person name="Perdrial N."/>
            <person name="Schoepp B."/>
            <person name="Siguier N."/>
            <person name="Simeonova D.D."/>
            <person name="Rouy Z."/>
            <person name="Segurens B."/>
            <person name="Turlin E."/>
            <person name="Vallenet D."/>
            <person name="Van Dorsselaer A."/>
            <person name="Weiss S."/>
            <person name="Weissenbach J."/>
            <person name="Lett M.C."/>
            <person name="Danchin A."/>
            <person name="Bertin P.N."/>
        </authorList>
    </citation>
    <scope>NUCLEOTIDE SEQUENCE [LARGE SCALE GENOMIC DNA]</scope>
    <source>
        <strain evidence="3">ULPAs1</strain>
    </source>
</reference>
<dbReference type="STRING" id="204773.HEAR1720"/>